<dbReference type="Gene3D" id="1.10.12.10">
    <property type="entry name" value="Lyase 2-enoyl-coa Hydratase, Chain A, domain 2"/>
    <property type="match status" value="1"/>
</dbReference>
<gene>
    <name evidence="13" type="ORF">APLA_LOCUS14592</name>
</gene>
<dbReference type="Gene3D" id="3.90.226.10">
    <property type="entry name" value="2-enoyl-CoA Hydratase, Chain A, domain 1"/>
    <property type="match status" value="1"/>
</dbReference>
<comment type="similarity">
    <text evidence="3">Belongs to the enoyl-CoA hydratase/isomerase family.</text>
</comment>
<protein>
    <recommendedName>
        <fullName evidence="12">Delta(3,5)-Delta(2,4)-dienoyl-CoA isomerase, mitochondrial</fullName>
    </recommendedName>
</protein>
<accession>A0A8S1B8S7</accession>
<evidence type="ECO:0000256" key="10">
    <source>
        <dbReference type="ARBA" id="ARBA00052809"/>
    </source>
</evidence>
<dbReference type="Pfam" id="PF00378">
    <property type="entry name" value="ECH_1"/>
    <property type="match status" value="1"/>
</dbReference>
<keyword evidence="6" id="KW-0443">Lipid metabolism</keyword>
<evidence type="ECO:0000256" key="12">
    <source>
        <dbReference type="ARBA" id="ARBA00071021"/>
    </source>
</evidence>
<dbReference type="Proteomes" id="UP000494106">
    <property type="component" value="Unassembled WGS sequence"/>
</dbReference>
<evidence type="ECO:0000313" key="13">
    <source>
        <dbReference type="EMBL" id="CAB3254626.1"/>
    </source>
</evidence>
<comment type="catalytic activity">
    <reaction evidence="10">
        <text>(3E,5Z,8Z,11Z,14Z)-eicosapentaenoyl-CoA = (2E,4E,8Z,11Z,14Z)-eicosapentaenoyl-CoA</text>
        <dbReference type="Rhea" id="RHEA:45224"/>
        <dbReference type="ChEBI" id="CHEBI:85090"/>
        <dbReference type="ChEBI" id="CHEBI:85091"/>
    </reaction>
</comment>
<evidence type="ECO:0000256" key="6">
    <source>
        <dbReference type="ARBA" id="ARBA00023098"/>
    </source>
</evidence>
<comment type="subcellular location">
    <subcellularLocation>
        <location evidence="1">Peroxisome</location>
    </subcellularLocation>
</comment>
<dbReference type="InterPro" id="IPR014748">
    <property type="entry name" value="Enoyl-CoA_hydra_C"/>
</dbReference>
<evidence type="ECO:0000256" key="8">
    <source>
        <dbReference type="ARBA" id="ARBA00023235"/>
    </source>
</evidence>
<dbReference type="PANTHER" id="PTHR43149:SF1">
    <property type="entry name" value="DELTA(3,5)-DELTA(2,4)-DIENOYL-COA ISOMERASE, MITOCHONDRIAL"/>
    <property type="match status" value="1"/>
</dbReference>
<keyword evidence="5" id="KW-0007">Acetylation</keyword>
<dbReference type="SUPFAM" id="SSF52096">
    <property type="entry name" value="ClpP/crotonase"/>
    <property type="match status" value="1"/>
</dbReference>
<organism evidence="13 14">
    <name type="scientific">Arctia plantaginis</name>
    <name type="common">Wood tiger moth</name>
    <name type="synonym">Phalaena plantaginis</name>
    <dbReference type="NCBI Taxonomy" id="874455"/>
    <lineage>
        <taxon>Eukaryota</taxon>
        <taxon>Metazoa</taxon>
        <taxon>Ecdysozoa</taxon>
        <taxon>Arthropoda</taxon>
        <taxon>Hexapoda</taxon>
        <taxon>Insecta</taxon>
        <taxon>Pterygota</taxon>
        <taxon>Neoptera</taxon>
        <taxon>Endopterygota</taxon>
        <taxon>Lepidoptera</taxon>
        <taxon>Glossata</taxon>
        <taxon>Ditrysia</taxon>
        <taxon>Noctuoidea</taxon>
        <taxon>Erebidae</taxon>
        <taxon>Arctiinae</taxon>
        <taxon>Arctia</taxon>
    </lineage>
</organism>
<keyword evidence="4" id="KW-0276">Fatty acid metabolism</keyword>
<evidence type="ECO:0000313" key="14">
    <source>
        <dbReference type="Proteomes" id="UP000494106"/>
    </source>
</evidence>
<dbReference type="FunFam" id="3.90.226.10:FF:000024">
    <property type="entry name" value="Delta3,5-delta2,4-dienoyl-CoA isomerase"/>
    <property type="match status" value="1"/>
</dbReference>
<dbReference type="GO" id="GO:0051750">
    <property type="term" value="F:delta(3,5)-delta(2,4)-dienoyl-CoA isomerase activity"/>
    <property type="evidence" value="ECO:0007669"/>
    <property type="project" value="TreeGrafter"/>
</dbReference>
<evidence type="ECO:0000256" key="4">
    <source>
        <dbReference type="ARBA" id="ARBA00022832"/>
    </source>
</evidence>
<keyword evidence="8" id="KW-0413">Isomerase</keyword>
<keyword evidence="14" id="KW-1185">Reference proteome</keyword>
<dbReference type="InterPro" id="IPR001753">
    <property type="entry name" value="Enoyl-CoA_hydra/iso"/>
</dbReference>
<evidence type="ECO:0000256" key="2">
    <source>
        <dbReference type="ARBA" id="ARBA00005005"/>
    </source>
</evidence>
<dbReference type="PANTHER" id="PTHR43149">
    <property type="entry name" value="ENOYL-COA HYDRATASE"/>
    <property type="match status" value="1"/>
</dbReference>
<evidence type="ECO:0000256" key="5">
    <source>
        <dbReference type="ARBA" id="ARBA00022990"/>
    </source>
</evidence>
<evidence type="ECO:0000256" key="11">
    <source>
        <dbReference type="ARBA" id="ARBA00055786"/>
    </source>
</evidence>
<comment type="catalytic activity">
    <reaction evidence="9">
        <text>(3E,5Z)-octadienoyl-CoA = (2E,4E)-octadienoyl-CoA</text>
        <dbReference type="Rhea" id="RHEA:45244"/>
        <dbReference type="ChEBI" id="CHEBI:62243"/>
        <dbReference type="ChEBI" id="CHEBI:85108"/>
    </reaction>
</comment>
<evidence type="ECO:0000256" key="9">
    <source>
        <dbReference type="ARBA" id="ARBA00051408"/>
    </source>
</evidence>
<dbReference type="FunFam" id="1.10.12.10:FF:000004">
    <property type="entry name" value="Delta3,5-delta2,4-dienoyl-CoA isomerase"/>
    <property type="match status" value="1"/>
</dbReference>
<dbReference type="InterPro" id="IPR029045">
    <property type="entry name" value="ClpP/crotonase-like_dom_sf"/>
</dbReference>
<reference evidence="13 14" key="1">
    <citation type="submission" date="2020-04" db="EMBL/GenBank/DDBJ databases">
        <authorList>
            <person name="Wallbank WR R."/>
            <person name="Pardo Diaz C."/>
            <person name="Kozak K."/>
            <person name="Martin S."/>
            <person name="Jiggins C."/>
            <person name="Moest M."/>
            <person name="Warren A I."/>
            <person name="Byers J.R.P. K."/>
            <person name="Montejo-Kovacevich G."/>
            <person name="Yen C E."/>
        </authorList>
    </citation>
    <scope>NUCLEOTIDE SEQUENCE [LARGE SCALE GENOMIC DNA]</scope>
</reference>
<dbReference type="EMBL" id="CADEBC010000566">
    <property type="protein sequence ID" value="CAB3254626.1"/>
    <property type="molecule type" value="Genomic_DNA"/>
</dbReference>
<comment type="caution">
    <text evidence="13">The sequence shown here is derived from an EMBL/GenBank/DDBJ whole genome shotgun (WGS) entry which is preliminary data.</text>
</comment>
<dbReference type="AlphaFoldDB" id="A0A8S1B8S7"/>
<dbReference type="GO" id="GO:0005777">
    <property type="term" value="C:peroxisome"/>
    <property type="evidence" value="ECO:0007669"/>
    <property type="project" value="UniProtKB-SubCell"/>
</dbReference>
<name>A0A8S1B8S7_ARCPL</name>
<dbReference type="GO" id="GO:0005739">
    <property type="term" value="C:mitochondrion"/>
    <property type="evidence" value="ECO:0007669"/>
    <property type="project" value="TreeGrafter"/>
</dbReference>
<evidence type="ECO:0000256" key="7">
    <source>
        <dbReference type="ARBA" id="ARBA00023140"/>
    </source>
</evidence>
<dbReference type="GO" id="GO:0006631">
    <property type="term" value="P:fatty acid metabolic process"/>
    <property type="evidence" value="ECO:0007669"/>
    <property type="project" value="UniProtKB-KW"/>
</dbReference>
<dbReference type="InterPro" id="IPR045002">
    <property type="entry name" value="Ech1-like"/>
</dbReference>
<sequence length="306" mass="33476">MASLIKTIGFNQSRKSISNFLLRAYSSNTEVPQFETLAVSVPKKNVFHVELNRPKKANTFSKAMWLELHQCFSSLSNNPECRVIVLSGQGKNFTGGIELNSLVEMAAAAEELPDTARKARFHYHFIKYAQDGITALEDCVKPVLTVIHSACVGAGVDLVTAADIRYCTEDAWFQVKEVDVGLAADVGTLQRLPKVIGNDSIARELCLTGRKFDAKEAKEIGLVSKVFPDKDSALNHVMELAVNIAAKSPVAVQTTKMSMVYSQSRPNPDGLEHVRLLNAVMNQGEDLPKAAMAQATKSPPPEFDNL</sequence>
<dbReference type="CDD" id="cd06558">
    <property type="entry name" value="crotonase-like"/>
    <property type="match status" value="1"/>
</dbReference>
<proteinExistence type="inferred from homology"/>
<comment type="pathway">
    <text evidence="2">Lipid metabolism; fatty acid beta-oxidation.</text>
</comment>
<dbReference type="OrthoDB" id="14970at2759"/>
<evidence type="ECO:0000256" key="1">
    <source>
        <dbReference type="ARBA" id="ARBA00004275"/>
    </source>
</evidence>
<comment type="function">
    <text evidence="11">Isomerization of 3-trans,5-cis-dienoyl-CoA to 2-trans,4-trans-dienoyl-CoA.</text>
</comment>
<keyword evidence="7" id="KW-0576">Peroxisome</keyword>
<evidence type="ECO:0000256" key="3">
    <source>
        <dbReference type="ARBA" id="ARBA00005254"/>
    </source>
</evidence>